<name>A0A2I0JX81_PUNGR</name>
<proteinExistence type="predicted"/>
<evidence type="ECO:0000313" key="2">
    <source>
        <dbReference type="EMBL" id="PKI60076.1"/>
    </source>
</evidence>
<accession>A0A2I0JX81</accession>
<feature type="region of interest" description="Disordered" evidence="1">
    <location>
        <begin position="109"/>
        <end position="182"/>
    </location>
</feature>
<comment type="caution">
    <text evidence="2">The sequence shown here is derived from an EMBL/GenBank/DDBJ whole genome shotgun (WGS) entry which is preliminary data.</text>
</comment>
<evidence type="ECO:0000256" key="1">
    <source>
        <dbReference type="SAM" id="MobiDB-lite"/>
    </source>
</evidence>
<protein>
    <submittedName>
        <fullName evidence="2">Uncharacterized protein</fullName>
    </submittedName>
</protein>
<dbReference type="AlphaFoldDB" id="A0A2I0JX81"/>
<organism evidence="2 3">
    <name type="scientific">Punica granatum</name>
    <name type="common">Pomegranate</name>
    <dbReference type="NCBI Taxonomy" id="22663"/>
    <lineage>
        <taxon>Eukaryota</taxon>
        <taxon>Viridiplantae</taxon>
        <taxon>Streptophyta</taxon>
        <taxon>Embryophyta</taxon>
        <taxon>Tracheophyta</taxon>
        <taxon>Spermatophyta</taxon>
        <taxon>Magnoliopsida</taxon>
        <taxon>eudicotyledons</taxon>
        <taxon>Gunneridae</taxon>
        <taxon>Pentapetalae</taxon>
        <taxon>rosids</taxon>
        <taxon>malvids</taxon>
        <taxon>Myrtales</taxon>
        <taxon>Lythraceae</taxon>
        <taxon>Punica</taxon>
    </lineage>
</organism>
<dbReference type="Proteomes" id="UP000233551">
    <property type="component" value="Unassembled WGS sequence"/>
</dbReference>
<gene>
    <name evidence="2" type="ORF">CRG98_019561</name>
</gene>
<keyword evidence="3" id="KW-1185">Reference proteome</keyword>
<evidence type="ECO:0000313" key="3">
    <source>
        <dbReference type="Proteomes" id="UP000233551"/>
    </source>
</evidence>
<sequence>MPFPPLQLINSDISISMGIELNQTSPAGKIPCFPLLMSSRNLSRTPFEHTSMIAEEDKCLTTQFEVEDAESLLGGLATSLEGSRVGEGAPSRVGTPSPVPTDWGLYRCPSTPKARWPQSNHIAQGVKGRRGKPTVESGAPPSALDPSGEVVGLGPPCLGGSRTGGEPLVGSGATPPPSGFPK</sequence>
<reference evidence="2 3" key="1">
    <citation type="submission" date="2017-11" db="EMBL/GenBank/DDBJ databases">
        <title>De-novo sequencing of pomegranate (Punica granatum L.) genome.</title>
        <authorList>
            <person name="Akparov Z."/>
            <person name="Amiraslanov A."/>
            <person name="Hajiyeva S."/>
            <person name="Abbasov M."/>
            <person name="Kaur K."/>
            <person name="Hamwieh A."/>
            <person name="Solovyev V."/>
            <person name="Salamov A."/>
            <person name="Braich B."/>
            <person name="Kosarev P."/>
            <person name="Mahmoud A."/>
            <person name="Hajiyev E."/>
            <person name="Babayeva S."/>
            <person name="Izzatullayeva V."/>
            <person name="Mammadov A."/>
            <person name="Mammadov A."/>
            <person name="Sharifova S."/>
            <person name="Ojaghi J."/>
            <person name="Eynullazada K."/>
            <person name="Bayramov B."/>
            <person name="Abdulazimova A."/>
            <person name="Shahmuradov I."/>
        </authorList>
    </citation>
    <scope>NUCLEOTIDE SEQUENCE [LARGE SCALE GENOMIC DNA]</scope>
    <source>
        <strain evidence="3">cv. AG2017</strain>
        <tissue evidence="2">Leaf</tissue>
    </source>
</reference>
<dbReference type="EMBL" id="PGOL01001193">
    <property type="protein sequence ID" value="PKI60076.1"/>
    <property type="molecule type" value="Genomic_DNA"/>
</dbReference>